<reference evidence="10 11" key="1">
    <citation type="submission" date="2016-10" db="EMBL/GenBank/DDBJ databases">
        <authorList>
            <person name="de Groot N.N."/>
        </authorList>
    </citation>
    <scope>NUCLEOTIDE SEQUENCE [LARGE SCALE GENOMIC DNA]</scope>
    <source>
        <strain evidence="10 11">CGMCC 1.9157</strain>
    </source>
</reference>
<dbReference type="STRING" id="655353.SAMN04488056_104279"/>
<evidence type="ECO:0000259" key="9">
    <source>
        <dbReference type="PROSITE" id="PS52029"/>
    </source>
</evidence>
<evidence type="ECO:0000256" key="8">
    <source>
        <dbReference type="SAM" id="SignalP"/>
    </source>
</evidence>
<dbReference type="InterPro" id="IPR005490">
    <property type="entry name" value="LD_TPept_cat_dom"/>
</dbReference>
<dbReference type="GO" id="GO:0071972">
    <property type="term" value="F:peptidoglycan L,D-transpeptidase activity"/>
    <property type="evidence" value="ECO:0007669"/>
    <property type="project" value="TreeGrafter"/>
</dbReference>
<sequence>MLALGHSLISYLKTKIFTPLSKTAALGLMLTALLGATPSFATVNDEIQIRVDLAKQKMFVSINGWKKYTWPISSAREGFDTPEGLYRPTRMYETYRSKEYNNAPMPYSIFFYRGYAIHGTSAVKSLGTPASHGCIRLDPDNAKQLYELVDVNGKNNTRVFIH</sequence>
<proteinExistence type="inferred from homology"/>
<keyword evidence="3" id="KW-0808">Transferase</keyword>
<evidence type="ECO:0000256" key="6">
    <source>
        <dbReference type="ARBA" id="ARBA00023316"/>
    </source>
</evidence>
<name>A0A1I5FZT5_9HYPH</name>
<dbReference type="GO" id="GO:0008360">
    <property type="term" value="P:regulation of cell shape"/>
    <property type="evidence" value="ECO:0007669"/>
    <property type="project" value="UniProtKB-UniRule"/>
</dbReference>
<accession>A0A1I5FZT5</accession>
<dbReference type="OrthoDB" id="463216at2"/>
<keyword evidence="5 7" id="KW-0573">Peptidoglycan synthesis</keyword>
<feature type="domain" description="L,D-TPase catalytic" evidence="9">
    <location>
        <begin position="47"/>
        <end position="162"/>
    </location>
</feature>
<dbReference type="CDD" id="cd16913">
    <property type="entry name" value="YkuD_like"/>
    <property type="match status" value="1"/>
</dbReference>
<dbReference type="EMBL" id="FOVR01000004">
    <property type="protein sequence ID" value="SFO29119.1"/>
    <property type="molecule type" value="Genomic_DNA"/>
</dbReference>
<dbReference type="GO" id="GO:0005576">
    <property type="term" value="C:extracellular region"/>
    <property type="evidence" value="ECO:0007669"/>
    <property type="project" value="TreeGrafter"/>
</dbReference>
<dbReference type="GO" id="GO:0016740">
    <property type="term" value="F:transferase activity"/>
    <property type="evidence" value="ECO:0007669"/>
    <property type="project" value="UniProtKB-KW"/>
</dbReference>
<dbReference type="GO" id="GO:0018104">
    <property type="term" value="P:peptidoglycan-protein cross-linking"/>
    <property type="evidence" value="ECO:0007669"/>
    <property type="project" value="TreeGrafter"/>
</dbReference>
<feature type="active site" description="Proton donor/acceptor" evidence="7">
    <location>
        <position position="118"/>
    </location>
</feature>
<evidence type="ECO:0000256" key="5">
    <source>
        <dbReference type="ARBA" id="ARBA00022984"/>
    </source>
</evidence>
<dbReference type="Proteomes" id="UP000199236">
    <property type="component" value="Unassembled WGS sequence"/>
</dbReference>
<feature type="signal peptide" evidence="8">
    <location>
        <begin position="1"/>
        <end position="41"/>
    </location>
</feature>
<dbReference type="PANTHER" id="PTHR30582">
    <property type="entry name" value="L,D-TRANSPEPTIDASE"/>
    <property type="match status" value="1"/>
</dbReference>
<comment type="similarity">
    <text evidence="2">Belongs to the YkuD family.</text>
</comment>
<dbReference type="AlphaFoldDB" id="A0A1I5FZT5"/>
<evidence type="ECO:0000256" key="2">
    <source>
        <dbReference type="ARBA" id="ARBA00005992"/>
    </source>
</evidence>
<evidence type="ECO:0000256" key="7">
    <source>
        <dbReference type="PROSITE-ProRule" id="PRU01373"/>
    </source>
</evidence>
<keyword evidence="6 7" id="KW-0961">Cell wall biogenesis/degradation</keyword>
<keyword evidence="8" id="KW-0732">Signal</keyword>
<keyword evidence="11" id="KW-1185">Reference proteome</keyword>
<organism evidence="10 11">
    <name type="scientific">Cohaesibacter marisflavi</name>
    <dbReference type="NCBI Taxonomy" id="655353"/>
    <lineage>
        <taxon>Bacteria</taxon>
        <taxon>Pseudomonadati</taxon>
        <taxon>Pseudomonadota</taxon>
        <taxon>Alphaproteobacteria</taxon>
        <taxon>Hyphomicrobiales</taxon>
        <taxon>Cohaesibacteraceae</taxon>
    </lineage>
</organism>
<feature type="chain" id="PRO_5011538768" evidence="8">
    <location>
        <begin position="42"/>
        <end position="162"/>
    </location>
</feature>
<dbReference type="SUPFAM" id="SSF141523">
    <property type="entry name" value="L,D-transpeptidase catalytic domain-like"/>
    <property type="match status" value="1"/>
</dbReference>
<evidence type="ECO:0000313" key="10">
    <source>
        <dbReference type="EMBL" id="SFO29119.1"/>
    </source>
</evidence>
<dbReference type="InterPro" id="IPR050979">
    <property type="entry name" value="LD-transpeptidase"/>
</dbReference>
<dbReference type="GO" id="GO:0071555">
    <property type="term" value="P:cell wall organization"/>
    <property type="evidence" value="ECO:0007669"/>
    <property type="project" value="UniProtKB-UniRule"/>
</dbReference>
<comment type="pathway">
    <text evidence="1 7">Cell wall biogenesis; peptidoglycan biosynthesis.</text>
</comment>
<dbReference type="RefSeq" id="WP_090071836.1">
    <property type="nucleotide sequence ID" value="NZ_FOVR01000004.1"/>
</dbReference>
<feature type="active site" description="Nucleophile" evidence="7">
    <location>
        <position position="134"/>
    </location>
</feature>
<dbReference type="PANTHER" id="PTHR30582:SF2">
    <property type="entry name" value="L,D-TRANSPEPTIDASE YCIB-RELATED"/>
    <property type="match status" value="1"/>
</dbReference>
<keyword evidence="4 7" id="KW-0133">Cell shape</keyword>
<dbReference type="UniPathway" id="UPA00219"/>
<evidence type="ECO:0000256" key="4">
    <source>
        <dbReference type="ARBA" id="ARBA00022960"/>
    </source>
</evidence>
<evidence type="ECO:0000313" key="11">
    <source>
        <dbReference type="Proteomes" id="UP000199236"/>
    </source>
</evidence>
<gene>
    <name evidence="10" type="ORF">SAMN04488056_104279</name>
</gene>
<dbReference type="Gene3D" id="2.40.440.10">
    <property type="entry name" value="L,D-transpeptidase catalytic domain-like"/>
    <property type="match status" value="1"/>
</dbReference>
<dbReference type="Pfam" id="PF03734">
    <property type="entry name" value="YkuD"/>
    <property type="match status" value="1"/>
</dbReference>
<evidence type="ECO:0000256" key="1">
    <source>
        <dbReference type="ARBA" id="ARBA00004752"/>
    </source>
</evidence>
<dbReference type="InterPro" id="IPR038063">
    <property type="entry name" value="Transpep_catalytic_dom"/>
</dbReference>
<protein>
    <submittedName>
        <fullName evidence="10">L,D-transpeptidase catalytic domain</fullName>
    </submittedName>
</protein>
<evidence type="ECO:0000256" key="3">
    <source>
        <dbReference type="ARBA" id="ARBA00022679"/>
    </source>
</evidence>
<dbReference type="PROSITE" id="PS52029">
    <property type="entry name" value="LD_TPASE"/>
    <property type="match status" value="1"/>
</dbReference>